<name>A0A2I0TZG3_LIMLA</name>
<accession>A0A2I0TZG3</accession>
<evidence type="ECO:0000313" key="3">
    <source>
        <dbReference type="Proteomes" id="UP000233556"/>
    </source>
</evidence>
<feature type="region of interest" description="Disordered" evidence="1">
    <location>
        <begin position="78"/>
        <end position="103"/>
    </location>
</feature>
<dbReference type="OrthoDB" id="416454at2759"/>
<keyword evidence="3" id="KW-1185">Reference proteome</keyword>
<dbReference type="AlphaFoldDB" id="A0A2I0TZG3"/>
<dbReference type="Proteomes" id="UP000233556">
    <property type="component" value="Unassembled WGS sequence"/>
</dbReference>
<organism evidence="2 3">
    <name type="scientific">Limosa lapponica baueri</name>
    <dbReference type="NCBI Taxonomy" id="1758121"/>
    <lineage>
        <taxon>Eukaryota</taxon>
        <taxon>Metazoa</taxon>
        <taxon>Chordata</taxon>
        <taxon>Craniata</taxon>
        <taxon>Vertebrata</taxon>
        <taxon>Euteleostomi</taxon>
        <taxon>Archelosauria</taxon>
        <taxon>Archosauria</taxon>
        <taxon>Dinosauria</taxon>
        <taxon>Saurischia</taxon>
        <taxon>Theropoda</taxon>
        <taxon>Coelurosauria</taxon>
        <taxon>Aves</taxon>
        <taxon>Neognathae</taxon>
        <taxon>Neoaves</taxon>
        <taxon>Charadriiformes</taxon>
        <taxon>Scolopacidae</taxon>
        <taxon>Limosa</taxon>
    </lineage>
</organism>
<gene>
    <name evidence="2" type="ORF">llap_10525</name>
</gene>
<reference evidence="3" key="2">
    <citation type="submission" date="2017-12" db="EMBL/GenBank/DDBJ databases">
        <title>Genome sequence of the Bar-tailed Godwit (Limosa lapponica baueri).</title>
        <authorList>
            <person name="Lima N.C.B."/>
            <person name="Parody-Merino A.M."/>
            <person name="Battley P.F."/>
            <person name="Fidler A.E."/>
            <person name="Prosdocimi F."/>
        </authorList>
    </citation>
    <scope>NUCLEOTIDE SEQUENCE [LARGE SCALE GENOMIC DNA]</scope>
</reference>
<dbReference type="EMBL" id="KZ506552">
    <property type="protein sequence ID" value="PKU39172.1"/>
    <property type="molecule type" value="Genomic_DNA"/>
</dbReference>
<evidence type="ECO:0000313" key="2">
    <source>
        <dbReference type="EMBL" id="PKU39172.1"/>
    </source>
</evidence>
<reference evidence="3" key="1">
    <citation type="submission" date="2017-11" db="EMBL/GenBank/DDBJ databases">
        <authorList>
            <person name="Lima N.C."/>
            <person name="Parody-Merino A.M."/>
            <person name="Battley P.F."/>
            <person name="Fidler A.E."/>
            <person name="Prosdocimi F."/>
        </authorList>
    </citation>
    <scope>NUCLEOTIDE SEQUENCE [LARGE SCALE GENOMIC DNA]</scope>
</reference>
<sequence>MGYTRRDLDKLEKWTCVNLMRFSKAKCRVLRLGQGNPWYQHGLGDGGMESSPEEKDLGVLLDEKLDMSQQRGSWAAWPQQCGQRGEGGDSATAPLWGDTTPVLPPALGPPTTEGHGPVGVGPEEAREVVGGLEPLCCEDRLRELGGFSLEKRRPPLIGFYKGPTGKMGTNFLVAPVVIGQAVMALNLKRGDLD</sequence>
<evidence type="ECO:0000256" key="1">
    <source>
        <dbReference type="SAM" id="MobiDB-lite"/>
    </source>
</evidence>
<evidence type="ECO:0008006" key="4">
    <source>
        <dbReference type="Google" id="ProtNLM"/>
    </source>
</evidence>
<protein>
    <recommendedName>
        <fullName evidence="4">Rna-directed dna polymerase from mobile element jockey-like</fullName>
    </recommendedName>
</protein>
<proteinExistence type="predicted"/>